<gene>
    <name evidence="3" type="ORF">H9L14_08420</name>
</gene>
<dbReference type="InterPro" id="IPR012422">
    <property type="entry name" value="Cyt_c_oxidase_su4_bac-aa3"/>
</dbReference>
<protein>
    <submittedName>
        <fullName evidence="3">Aa3-type cytochrome c oxidase subunit IV</fullName>
    </submittedName>
</protein>
<sequence length="49" mass="5616">MAHEEPLLNNPPTQEVAHHVKDYERFTKLLKWGAIVCLVIAFLVVMIIS</sequence>
<proteinExistence type="predicted"/>
<keyword evidence="1" id="KW-0472">Membrane</keyword>
<name>A0ABX6T4P2_9SPHN</name>
<evidence type="ECO:0000259" key="2">
    <source>
        <dbReference type="Pfam" id="PF07835"/>
    </source>
</evidence>
<keyword evidence="1" id="KW-0812">Transmembrane</keyword>
<reference evidence="3 4" key="1">
    <citation type="submission" date="2020-08" db="EMBL/GenBank/DDBJ databases">
        <title>Genome sequence of Sphingomonas sediminicola KACC 15039T.</title>
        <authorList>
            <person name="Hyun D.-W."/>
            <person name="Bae J.-W."/>
        </authorList>
    </citation>
    <scope>NUCLEOTIDE SEQUENCE [LARGE SCALE GENOMIC DNA]</scope>
    <source>
        <strain evidence="3 4">KACC 15039</strain>
    </source>
</reference>
<evidence type="ECO:0000256" key="1">
    <source>
        <dbReference type="SAM" id="Phobius"/>
    </source>
</evidence>
<evidence type="ECO:0000313" key="3">
    <source>
        <dbReference type="EMBL" id="QNP44794.1"/>
    </source>
</evidence>
<evidence type="ECO:0000313" key="4">
    <source>
        <dbReference type="Proteomes" id="UP000516105"/>
    </source>
</evidence>
<keyword evidence="1" id="KW-1133">Transmembrane helix</keyword>
<dbReference type="Proteomes" id="UP000516105">
    <property type="component" value="Chromosome"/>
</dbReference>
<dbReference type="InterPro" id="IPR036596">
    <property type="entry name" value="Cyt-C_aa3_sf"/>
</dbReference>
<dbReference type="Gene3D" id="1.20.5.160">
    <property type="entry name" value="Bacterial aa3 type cytochrome c oxidase subunit IV"/>
    <property type="match status" value="1"/>
</dbReference>
<dbReference type="SUPFAM" id="SSF81469">
    <property type="entry name" value="Bacterial aa3 type cytochrome c oxidase subunit IV"/>
    <property type="match status" value="1"/>
</dbReference>
<dbReference type="EMBL" id="CP060782">
    <property type="protein sequence ID" value="QNP44794.1"/>
    <property type="molecule type" value="Genomic_DNA"/>
</dbReference>
<dbReference type="Pfam" id="PF07835">
    <property type="entry name" value="COX4_pro_2"/>
    <property type="match status" value="1"/>
</dbReference>
<feature type="transmembrane region" description="Helical" evidence="1">
    <location>
        <begin position="29"/>
        <end position="48"/>
    </location>
</feature>
<feature type="domain" description="Cytochrome c oxidase subunit IV bacterial aa3 type" evidence="2">
    <location>
        <begin position="17"/>
        <end position="48"/>
    </location>
</feature>
<organism evidence="3 4">
    <name type="scientific">Sphingomonas sediminicola</name>
    <dbReference type="NCBI Taxonomy" id="386874"/>
    <lineage>
        <taxon>Bacteria</taxon>
        <taxon>Pseudomonadati</taxon>
        <taxon>Pseudomonadota</taxon>
        <taxon>Alphaproteobacteria</taxon>
        <taxon>Sphingomonadales</taxon>
        <taxon>Sphingomonadaceae</taxon>
        <taxon>Sphingomonas</taxon>
    </lineage>
</organism>
<dbReference type="RefSeq" id="WP_187707752.1">
    <property type="nucleotide sequence ID" value="NZ_CP060782.1"/>
</dbReference>
<accession>A0ABX6T4P2</accession>
<keyword evidence="4" id="KW-1185">Reference proteome</keyword>